<dbReference type="RefSeq" id="WP_009139371.1">
    <property type="nucleotide sequence ID" value="NZ_JH815198.1"/>
</dbReference>
<dbReference type="GO" id="GO:0003723">
    <property type="term" value="F:RNA binding"/>
    <property type="evidence" value="ECO:0007669"/>
    <property type="project" value="UniProtKB-UniRule"/>
</dbReference>
<keyword evidence="4 6" id="KW-0805">Transcription regulation</keyword>
<dbReference type="FunCoup" id="K0YJ97">
    <property type="interactions" value="42"/>
</dbReference>
<dbReference type="OrthoDB" id="3528057at2"/>
<evidence type="ECO:0000259" key="8">
    <source>
        <dbReference type="Pfam" id="PF01029"/>
    </source>
</evidence>
<keyword evidence="3 6" id="KW-0694">RNA-binding</keyword>
<evidence type="ECO:0000256" key="7">
    <source>
        <dbReference type="SAM" id="MobiDB-lite"/>
    </source>
</evidence>
<dbReference type="InterPro" id="IPR011605">
    <property type="entry name" value="NusB_fam"/>
</dbReference>
<feature type="compositionally biased region" description="Acidic residues" evidence="7">
    <location>
        <begin position="137"/>
        <end position="147"/>
    </location>
</feature>
<evidence type="ECO:0000256" key="6">
    <source>
        <dbReference type="HAMAP-Rule" id="MF_00073"/>
    </source>
</evidence>
<evidence type="ECO:0000256" key="1">
    <source>
        <dbReference type="ARBA" id="ARBA00005952"/>
    </source>
</evidence>
<dbReference type="CDD" id="cd00619">
    <property type="entry name" value="Terminator_NusB"/>
    <property type="match status" value="1"/>
</dbReference>
<comment type="function">
    <text evidence="6">Involved in transcription antitermination. Required for transcription of ribosomal RNA (rRNA) genes. Binds specifically to the boxA antiterminator sequence of the ribosomal RNA (rrn) operons.</text>
</comment>
<dbReference type="GO" id="GO:0031564">
    <property type="term" value="P:transcription antitermination"/>
    <property type="evidence" value="ECO:0007669"/>
    <property type="project" value="UniProtKB-KW"/>
</dbReference>
<keyword evidence="2 6" id="KW-0889">Transcription antitermination</keyword>
<dbReference type="HAMAP" id="MF_00073">
    <property type="entry name" value="NusB"/>
    <property type="match status" value="1"/>
</dbReference>
<accession>K0YJ97</accession>
<gene>
    <name evidence="6" type="primary">nusB</name>
    <name evidence="9" type="ORF">HMPREF9451_01172</name>
</gene>
<feature type="compositionally biased region" description="Low complexity" evidence="7">
    <location>
        <begin position="154"/>
        <end position="164"/>
    </location>
</feature>
<comment type="caution">
    <text evidence="9">The sequence shown here is derived from an EMBL/GenBank/DDBJ whole genome shotgun (WGS) entry which is preliminary data.</text>
</comment>
<sequence length="211" mass="23212">MKRHERSLARRCALQVLYQSELLDKPADIVVEEGLVPEDAGMGDYARMLIFGVASHSAELDRTISMCSRNWAIDRMPVVDRCLLRLAVFELKYVEDVPVSVSINEAVELAKEFGGEDDSHRFVNGVLGRLARKLDGEDQQDCEEEAKGEEQSDPAAQQEAPASFAEEEAAVEGFKDERDQASTEDAVSAEDCSELNATLQTDSADPSTVAE</sequence>
<dbReference type="PANTHER" id="PTHR11078">
    <property type="entry name" value="N UTILIZATION SUBSTANCE PROTEIN B-RELATED"/>
    <property type="match status" value="1"/>
</dbReference>
<keyword evidence="5 6" id="KW-0804">Transcription</keyword>
<dbReference type="NCBIfam" id="TIGR01951">
    <property type="entry name" value="nusB"/>
    <property type="match status" value="1"/>
</dbReference>
<feature type="domain" description="NusB/RsmB/TIM44" evidence="8">
    <location>
        <begin position="9"/>
        <end position="132"/>
    </location>
</feature>
<evidence type="ECO:0000313" key="9">
    <source>
        <dbReference type="EMBL" id="EJZ83652.1"/>
    </source>
</evidence>
<dbReference type="InParanoid" id="K0YJ97"/>
<dbReference type="SUPFAM" id="SSF48013">
    <property type="entry name" value="NusB-like"/>
    <property type="match status" value="1"/>
</dbReference>
<dbReference type="AlphaFoldDB" id="K0YJ97"/>
<dbReference type="GO" id="GO:0005829">
    <property type="term" value="C:cytosol"/>
    <property type="evidence" value="ECO:0007669"/>
    <property type="project" value="TreeGrafter"/>
</dbReference>
<name>K0YJ97_9ACTN</name>
<protein>
    <recommendedName>
        <fullName evidence="6">Transcription antitermination protein NusB</fullName>
    </recommendedName>
    <alternativeName>
        <fullName evidence="6">Antitermination factor NusB</fullName>
    </alternativeName>
</protein>
<dbReference type="Proteomes" id="UP000006069">
    <property type="component" value="Unassembled WGS sequence"/>
</dbReference>
<organism evidence="9 10">
    <name type="scientific">Slackia piriformis YIT 12062</name>
    <dbReference type="NCBI Taxonomy" id="742818"/>
    <lineage>
        <taxon>Bacteria</taxon>
        <taxon>Bacillati</taxon>
        <taxon>Actinomycetota</taxon>
        <taxon>Coriobacteriia</taxon>
        <taxon>Eggerthellales</taxon>
        <taxon>Eggerthellaceae</taxon>
        <taxon>Slackia</taxon>
    </lineage>
</organism>
<evidence type="ECO:0000313" key="10">
    <source>
        <dbReference type="Proteomes" id="UP000006069"/>
    </source>
</evidence>
<evidence type="ECO:0000256" key="4">
    <source>
        <dbReference type="ARBA" id="ARBA00023015"/>
    </source>
</evidence>
<dbReference type="Pfam" id="PF01029">
    <property type="entry name" value="NusB"/>
    <property type="match status" value="1"/>
</dbReference>
<dbReference type="eggNOG" id="COG0781">
    <property type="taxonomic scope" value="Bacteria"/>
</dbReference>
<dbReference type="InterPro" id="IPR006027">
    <property type="entry name" value="NusB_RsmB_TIM44"/>
</dbReference>
<evidence type="ECO:0000256" key="2">
    <source>
        <dbReference type="ARBA" id="ARBA00022814"/>
    </source>
</evidence>
<reference evidence="9 10" key="1">
    <citation type="submission" date="2012-08" db="EMBL/GenBank/DDBJ databases">
        <title>The Genome Sequence of Slackia piriformis YIT 12062.</title>
        <authorList>
            <consortium name="The Broad Institute Genome Sequencing Platform"/>
            <person name="Earl A."/>
            <person name="Ward D."/>
            <person name="Feldgarden M."/>
            <person name="Gevers D."/>
            <person name="Morotomi M."/>
            <person name="Walker B."/>
            <person name="Young S.K."/>
            <person name="Zeng Q."/>
            <person name="Gargeya S."/>
            <person name="Fitzgerald M."/>
            <person name="Haas B."/>
            <person name="Abouelleil A."/>
            <person name="Alvarado L."/>
            <person name="Arachchi H.M."/>
            <person name="Berlin A.M."/>
            <person name="Chapman S.B."/>
            <person name="Goldberg J."/>
            <person name="Griggs A."/>
            <person name="Gujja S."/>
            <person name="Hansen M."/>
            <person name="Howarth C."/>
            <person name="Imamovic A."/>
            <person name="Larimer J."/>
            <person name="McCowen C."/>
            <person name="Montmayeur A."/>
            <person name="Murphy C."/>
            <person name="Neiman D."/>
            <person name="Pearson M."/>
            <person name="Priest M."/>
            <person name="Roberts A."/>
            <person name="Saif S."/>
            <person name="Shea T."/>
            <person name="Sisk P."/>
            <person name="Sykes S."/>
            <person name="Wortman J."/>
            <person name="Nusbaum C."/>
            <person name="Birren B."/>
        </authorList>
    </citation>
    <scope>NUCLEOTIDE SEQUENCE [LARGE SCALE GENOMIC DNA]</scope>
    <source>
        <strain evidence="9 10">YIT 12062</strain>
    </source>
</reference>
<dbReference type="Gene3D" id="1.10.940.10">
    <property type="entry name" value="NusB-like"/>
    <property type="match status" value="1"/>
</dbReference>
<proteinExistence type="inferred from homology"/>
<dbReference type="HOGENOM" id="CLU_087843_2_1_11"/>
<dbReference type="InterPro" id="IPR035926">
    <property type="entry name" value="NusB-like_sf"/>
</dbReference>
<evidence type="ECO:0000256" key="5">
    <source>
        <dbReference type="ARBA" id="ARBA00023163"/>
    </source>
</evidence>
<feature type="compositionally biased region" description="Polar residues" evidence="7">
    <location>
        <begin position="195"/>
        <end position="211"/>
    </location>
</feature>
<feature type="region of interest" description="Disordered" evidence="7">
    <location>
        <begin position="136"/>
        <end position="211"/>
    </location>
</feature>
<dbReference type="EMBL" id="ADMD01000007">
    <property type="protein sequence ID" value="EJZ83652.1"/>
    <property type="molecule type" value="Genomic_DNA"/>
</dbReference>
<keyword evidence="10" id="KW-1185">Reference proteome</keyword>
<dbReference type="GO" id="GO:0006353">
    <property type="term" value="P:DNA-templated transcription termination"/>
    <property type="evidence" value="ECO:0007669"/>
    <property type="project" value="UniProtKB-UniRule"/>
</dbReference>
<dbReference type="PATRIC" id="fig|742818.3.peg.1231"/>
<comment type="similarity">
    <text evidence="1 6">Belongs to the NusB family.</text>
</comment>
<evidence type="ECO:0000256" key="3">
    <source>
        <dbReference type="ARBA" id="ARBA00022884"/>
    </source>
</evidence>
<dbReference type="PANTHER" id="PTHR11078:SF3">
    <property type="entry name" value="ANTITERMINATION NUSB DOMAIN-CONTAINING PROTEIN"/>
    <property type="match status" value="1"/>
</dbReference>